<protein>
    <submittedName>
        <fullName evidence="1">Uncharacterized protein</fullName>
    </submittedName>
</protein>
<proteinExistence type="predicted"/>
<dbReference type="AlphaFoldDB" id="A0A820DJX5"/>
<dbReference type="Proteomes" id="UP000663836">
    <property type="component" value="Unassembled WGS sequence"/>
</dbReference>
<reference evidence="1" key="1">
    <citation type="submission" date="2021-02" db="EMBL/GenBank/DDBJ databases">
        <authorList>
            <person name="Nowell W R."/>
        </authorList>
    </citation>
    <scope>NUCLEOTIDE SEQUENCE</scope>
</reference>
<sequence>FNQLFSNTPLNKTMNSTDKVLVNDSNKVSIISIPKHVKFLISSDLSDITSNDSTFGIIESTTGQITHVKDIFSVNFPLESQIITKNETDKVISSSSSNSVTNTLLFNNKHQEEIVKNGNEESPLLMNDNFNDK</sequence>
<gene>
    <name evidence="1" type="ORF">JBS370_LOCUS37974</name>
</gene>
<comment type="caution">
    <text evidence="1">The sequence shown here is derived from an EMBL/GenBank/DDBJ whole genome shotgun (WGS) entry which is preliminary data.</text>
</comment>
<evidence type="ECO:0000313" key="2">
    <source>
        <dbReference type="Proteomes" id="UP000663836"/>
    </source>
</evidence>
<name>A0A820DJX5_9BILA</name>
<evidence type="ECO:0000313" key="1">
    <source>
        <dbReference type="EMBL" id="CAF4233344.1"/>
    </source>
</evidence>
<organism evidence="1 2">
    <name type="scientific">Rotaria sordida</name>
    <dbReference type="NCBI Taxonomy" id="392033"/>
    <lineage>
        <taxon>Eukaryota</taxon>
        <taxon>Metazoa</taxon>
        <taxon>Spiralia</taxon>
        <taxon>Gnathifera</taxon>
        <taxon>Rotifera</taxon>
        <taxon>Eurotatoria</taxon>
        <taxon>Bdelloidea</taxon>
        <taxon>Philodinida</taxon>
        <taxon>Philodinidae</taxon>
        <taxon>Rotaria</taxon>
    </lineage>
</organism>
<accession>A0A820DJX5</accession>
<dbReference type="EMBL" id="CAJOBD010019220">
    <property type="protein sequence ID" value="CAF4233344.1"/>
    <property type="molecule type" value="Genomic_DNA"/>
</dbReference>
<feature type="non-terminal residue" evidence="1">
    <location>
        <position position="1"/>
    </location>
</feature>